<dbReference type="SUPFAM" id="SSF47413">
    <property type="entry name" value="lambda repressor-like DNA-binding domains"/>
    <property type="match status" value="1"/>
</dbReference>
<sequence>MEVKLIKTETDYNKALARMELIFDAKPNTKEFDEAELLITLIELYEEQHYKIDTPDPIEAIKFRMEQMGLKRIDMTKYFGTRGRVSEILNRQRSLSLTMIKKLHKEFGIPAESLLA</sequence>
<reference evidence="2 3" key="1">
    <citation type="submission" date="2018-08" db="EMBL/GenBank/DDBJ databases">
        <title>The draft genome squence of Brumimicrobium sp. N62.</title>
        <authorList>
            <person name="Du Z.-J."/>
            <person name="Luo H.-R."/>
        </authorList>
    </citation>
    <scope>NUCLEOTIDE SEQUENCE [LARGE SCALE GENOMIC DNA]</scope>
    <source>
        <strain evidence="2 3">N62</strain>
    </source>
</reference>
<dbReference type="EMBL" id="QURB01000001">
    <property type="protein sequence ID" value="RFC55764.1"/>
    <property type="molecule type" value="Genomic_DNA"/>
</dbReference>
<accession>A0A3E1F1S3</accession>
<dbReference type="PROSITE" id="PS50943">
    <property type="entry name" value="HTH_CROC1"/>
    <property type="match status" value="1"/>
</dbReference>
<dbReference type="Proteomes" id="UP000257127">
    <property type="component" value="Unassembled WGS sequence"/>
</dbReference>
<proteinExistence type="predicted"/>
<dbReference type="InterPro" id="IPR010982">
    <property type="entry name" value="Lambda_DNA-bd_dom_sf"/>
</dbReference>
<keyword evidence="3" id="KW-1185">Reference proteome</keyword>
<dbReference type="PANTHER" id="PTHR40455:SF1">
    <property type="entry name" value="ANTITOXIN HIGA"/>
    <property type="match status" value="1"/>
</dbReference>
<dbReference type="AlphaFoldDB" id="A0A3E1F1S3"/>
<feature type="domain" description="HTH cro/C1-type" evidence="1">
    <location>
        <begin position="61"/>
        <end position="114"/>
    </location>
</feature>
<dbReference type="Gene3D" id="1.10.260.40">
    <property type="entry name" value="lambda repressor-like DNA-binding domains"/>
    <property type="match status" value="1"/>
</dbReference>
<evidence type="ECO:0000313" key="3">
    <source>
        <dbReference type="Proteomes" id="UP000257127"/>
    </source>
</evidence>
<dbReference type="OrthoDB" id="9796786at2"/>
<dbReference type="InterPro" id="IPR001387">
    <property type="entry name" value="Cro/C1-type_HTH"/>
</dbReference>
<protein>
    <submittedName>
        <fullName evidence="2">Transcriptional regulator</fullName>
    </submittedName>
</protein>
<evidence type="ECO:0000313" key="2">
    <source>
        <dbReference type="EMBL" id="RFC55764.1"/>
    </source>
</evidence>
<name>A0A3E1F1S3_9FLAO</name>
<dbReference type="GO" id="GO:0001046">
    <property type="term" value="F:core promoter sequence-specific DNA binding"/>
    <property type="evidence" value="ECO:0007669"/>
    <property type="project" value="TreeGrafter"/>
</dbReference>
<dbReference type="RefSeq" id="WP_116879599.1">
    <property type="nucleotide sequence ID" value="NZ_QURB01000001.1"/>
</dbReference>
<evidence type="ECO:0000259" key="1">
    <source>
        <dbReference type="PROSITE" id="PS50943"/>
    </source>
</evidence>
<organism evidence="2 3">
    <name type="scientific">Brumimicrobium aurantiacum</name>
    <dbReference type="NCBI Taxonomy" id="1737063"/>
    <lineage>
        <taxon>Bacteria</taxon>
        <taxon>Pseudomonadati</taxon>
        <taxon>Bacteroidota</taxon>
        <taxon>Flavobacteriia</taxon>
        <taxon>Flavobacteriales</taxon>
        <taxon>Crocinitomicaceae</taxon>
        <taxon>Brumimicrobium</taxon>
    </lineage>
</organism>
<gene>
    <name evidence="2" type="ORF">DXU93_02175</name>
</gene>
<dbReference type="PANTHER" id="PTHR40455">
    <property type="entry name" value="ANTITOXIN HIGA"/>
    <property type="match status" value="1"/>
</dbReference>
<comment type="caution">
    <text evidence="2">The sequence shown here is derived from an EMBL/GenBank/DDBJ whole genome shotgun (WGS) entry which is preliminary data.</text>
</comment>
<dbReference type="InterPro" id="IPR039060">
    <property type="entry name" value="Antitox_HigA"/>
</dbReference>
<dbReference type="GO" id="GO:0006355">
    <property type="term" value="P:regulation of DNA-templated transcription"/>
    <property type="evidence" value="ECO:0007669"/>
    <property type="project" value="InterPro"/>
</dbReference>